<proteinExistence type="predicted"/>
<reference evidence="1" key="1">
    <citation type="submission" date="2014-09" db="EMBL/GenBank/DDBJ databases">
        <authorList>
            <person name="Magalhaes I.L.F."/>
            <person name="Oliveira U."/>
            <person name="Santos F.R."/>
            <person name="Vidigal T.H.D.A."/>
            <person name="Brescovit A.D."/>
            <person name="Santos A.J."/>
        </authorList>
    </citation>
    <scope>NUCLEOTIDE SEQUENCE</scope>
    <source>
        <tissue evidence="1">Shoot tissue taken approximately 20 cm above the soil surface</tissue>
    </source>
</reference>
<dbReference type="AlphaFoldDB" id="A0A0A9A2P4"/>
<evidence type="ECO:0000313" key="1">
    <source>
        <dbReference type="EMBL" id="JAD43275.1"/>
    </source>
</evidence>
<name>A0A0A9A2P4_ARUDO</name>
<sequence>MVTILWCSALTPHQFVITSTLSLSPLYLYISPLSKNPTF</sequence>
<organism evidence="1">
    <name type="scientific">Arundo donax</name>
    <name type="common">Giant reed</name>
    <name type="synonym">Donax arundinaceus</name>
    <dbReference type="NCBI Taxonomy" id="35708"/>
    <lineage>
        <taxon>Eukaryota</taxon>
        <taxon>Viridiplantae</taxon>
        <taxon>Streptophyta</taxon>
        <taxon>Embryophyta</taxon>
        <taxon>Tracheophyta</taxon>
        <taxon>Spermatophyta</taxon>
        <taxon>Magnoliopsida</taxon>
        <taxon>Liliopsida</taxon>
        <taxon>Poales</taxon>
        <taxon>Poaceae</taxon>
        <taxon>PACMAD clade</taxon>
        <taxon>Arundinoideae</taxon>
        <taxon>Arundineae</taxon>
        <taxon>Arundo</taxon>
    </lineage>
</organism>
<accession>A0A0A9A2P4</accession>
<reference evidence="1" key="2">
    <citation type="journal article" date="2015" name="Data Brief">
        <title>Shoot transcriptome of the giant reed, Arundo donax.</title>
        <authorList>
            <person name="Barrero R.A."/>
            <person name="Guerrero F.D."/>
            <person name="Moolhuijzen P."/>
            <person name="Goolsby J.A."/>
            <person name="Tidwell J."/>
            <person name="Bellgard S.E."/>
            <person name="Bellgard M.I."/>
        </authorList>
    </citation>
    <scope>NUCLEOTIDE SEQUENCE</scope>
    <source>
        <tissue evidence="1">Shoot tissue taken approximately 20 cm above the soil surface</tissue>
    </source>
</reference>
<protein>
    <submittedName>
        <fullName evidence="1">Uncharacterized protein</fullName>
    </submittedName>
</protein>
<dbReference type="EMBL" id="GBRH01254620">
    <property type="protein sequence ID" value="JAD43275.1"/>
    <property type="molecule type" value="Transcribed_RNA"/>
</dbReference>